<dbReference type="Pfam" id="PF02643">
    <property type="entry name" value="DUF192"/>
    <property type="match status" value="1"/>
</dbReference>
<evidence type="ECO:0008006" key="2">
    <source>
        <dbReference type="Google" id="ProtNLM"/>
    </source>
</evidence>
<dbReference type="InterPro" id="IPR003795">
    <property type="entry name" value="DUF192"/>
</dbReference>
<dbReference type="PANTHER" id="PTHR37953">
    <property type="entry name" value="UPF0127 PROTEIN MJ1496"/>
    <property type="match status" value="1"/>
</dbReference>
<name>A0A1V5ZQH6_9BACT</name>
<dbReference type="EMBL" id="MWDB01000003">
    <property type="protein sequence ID" value="OQB42391.1"/>
    <property type="molecule type" value="Genomic_DNA"/>
</dbReference>
<accession>A0A1V5ZQH6</accession>
<proteinExistence type="predicted"/>
<dbReference type="InterPro" id="IPR038695">
    <property type="entry name" value="Saro_0823-like_sf"/>
</dbReference>
<evidence type="ECO:0000313" key="1">
    <source>
        <dbReference type="EMBL" id="OQB42391.1"/>
    </source>
</evidence>
<organism evidence="1">
    <name type="scientific">candidate division CPR1 bacterium ADurb.Bin160</name>
    <dbReference type="NCBI Taxonomy" id="1852826"/>
    <lineage>
        <taxon>Bacteria</taxon>
        <taxon>candidate division CPR1</taxon>
    </lineage>
</organism>
<sequence>MIFVFEEEKNYSFWMKDTLISLDIIRIDSQGKIVDIQTANPCDATLCPNYVPQGNAKYVLEINA</sequence>
<comment type="caution">
    <text evidence="1">The sequence shown here is derived from an EMBL/GenBank/DDBJ whole genome shotgun (WGS) entry which is preliminary data.</text>
</comment>
<dbReference type="AlphaFoldDB" id="A0A1V5ZQH6"/>
<dbReference type="PANTHER" id="PTHR37953:SF1">
    <property type="entry name" value="UPF0127 PROTEIN MJ1496"/>
    <property type="match status" value="1"/>
</dbReference>
<gene>
    <name evidence="1" type="ORF">BWY04_00270</name>
</gene>
<dbReference type="Proteomes" id="UP000485621">
    <property type="component" value="Unassembled WGS sequence"/>
</dbReference>
<protein>
    <recommendedName>
        <fullName evidence="2">ACR</fullName>
    </recommendedName>
</protein>
<reference evidence="1" key="1">
    <citation type="submission" date="2017-02" db="EMBL/GenBank/DDBJ databases">
        <title>Delving into the versatile metabolic prowess of the omnipresent phylum Bacteroidetes.</title>
        <authorList>
            <person name="Nobu M.K."/>
            <person name="Mei R."/>
            <person name="Narihiro T."/>
            <person name="Kuroda K."/>
            <person name="Liu W.-T."/>
        </authorList>
    </citation>
    <scope>NUCLEOTIDE SEQUENCE</scope>
    <source>
        <strain evidence="1">ADurb.Bin160</strain>
    </source>
</reference>
<dbReference type="Gene3D" id="2.60.120.1140">
    <property type="entry name" value="Protein of unknown function DUF192"/>
    <property type="match status" value="1"/>
</dbReference>